<evidence type="ECO:0000313" key="10">
    <source>
        <dbReference type="Proteomes" id="UP001385892"/>
    </source>
</evidence>
<dbReference type="RefSeq" id="WP_340341158.1">
    <property type="nucleotide sequence ID" value="NZ_JBBKZT010000002.1"/>
</dbReference>
<evidence type="ECO:0000256" key="2">
    <source>
        <dbReference type="ARBA" id="ARBA00022649"/>
    </source>
</evidence>
<dbReference type="SUPFAM" id="SSF88723">
    <property type="entry name" value="PIN domain-like"/>
    <property type="match status" value="1"/>
</dbReference>
<keyword evidence="5" id="KW-0378">Hydrolase</keyword>
<keyword evidence="4" id="KW-0479">Metal-binding</keyword>
<reference evidence="9 10" key="1">
    <citation type="submission" date="2024-03" db="EMBL/GenBank/DDBJ databases">
        <title>Novel species of the genus Variovorax.</title>
        <authorList>
            <person name="Liu Q."/>
            <person name="Xin Y.-H."/>
        </authorList>
    </citation>
    <scope>NUCLEOTIDE SEQUENCE [LARGE SCALE GENOMIC DNA]</scope>
    <source>
        <strain evidence="9 10">KACC 18900</strain>
    </source>
</reference>
<dbReference type="InterPro" id="IPR002716">
    <property type="entry name" value="PIN_dom"/>
</dbReference>
<protein>
    <submittedName>
        <fullName evidence="9">Type II toxin-antitoxin system VapC family toxin</fullName>
    </submittedName>
</protein>
<comment type="caution">
    <text evidence="9">The sequence shown here is derived from an EMBL/GenBank/DDBJ whole genome shotgun (WGS) entry which is preliminary data.</text>
</comment>
<keyword evidence="3" id="KW-0540">Nuclease</keyword>
<dbReference type="Pfam" id="PF01850">
    <property type="entry name" value="PIN"/>
    <property type="match status" value="1"/>
</dbReference>
<proteinExistence type="inferred from homology"/>
<dbReference type="Proteomes" id="UP001385892">
    <property type="component" value="Unassembled WGS sequence"/>
</dbReference>
<dbReference type="PANTHER" id="PTHR33653">
    <property type="entry name" value="RIBONUCLEASE VAPC2"/>
    <property type="match status" value="1"/>
</dbReference>
<dbReference type="Gene3D" id="3.40.50.1010">
    <property type="entry name" value="5'-nuclease"/>
    <property type="match status" value="1"/>
</dbReference>
<gene>
    <name evidence="9" type="ORF">WKW82_05075</name>
</gene>
<keyword evidence="10" id="KW-1185">Reference proteome</keyword>
<keyword evidence="2" id="KW-1277">Toxin-antitoxin system</keyword>
<dbReference type="PANTHER" id="PTHR33653:SF1">
    <property type="entry name" value="RIBONUCLEASE VAPC2"/>
    <property type="match status" value="1"/>
</dbReference>
<comment type="cofactor">
    <cofactor evidence="1">
        <name>Mg(2+)</name>
        <dbReference type="ChEBI" id="CHEBI:18420"/>
    </cofactor>
</comment>
<organism evidence="9 10">
    <name type="scientific">Variovorax rhizosphaerae</name>
    <dbReference type="NCBI Taxonomy" id="1836200"/>
    <lineage>
        <taxon>Bacteria</taxon>
        <taxon>Pseudomonadati</taxon>
        <taxon>Pseudomonadota</taxon>
        <taxon>Betaproteobacteria</taxon>
        <taxon>Burkholderiales</taxon>
        <taxon>Comamonadaceae</taxon>
        <taxon>Variovorax</taxon>
    </lineage>
</organism>
<evidence type="ECO:0000256" key="1">
    <source>
        <dbReference type="ARBA" id="ARBA00001946"/>
    </source>
</evidence>
<dbReference type="InterPro" id="IPR050556">
    <property type="entry name" value="Type_II_TA_system_RNase"/>
</dbReference>
<evidence type="ECO:0000256" key="6">
    <source>
        <dbReference type="ARBA" id="ARBA00022842"/>
    </source>
</evidence>
<dbReference type="EMBL" id="JBBKZT010000002">
    <property type="protein sequence ID" value="MEJ8846004.1"/>
    <property type="molecule type" value="Genomic_DNA"/>
</dbReference>
<feature type="domain" description="PIN" evidence="8">
    <location>
        <begin position="6"/>
        <end position="125"/>
    </location>
</feature>
<evidence type="ECO:0000259" key="8">
    <source>
        <dbReference type="Pfam" id="PF01850"/>
    </source>
</evidence>
<keyword evidence="6" id="KW-0460">Magnesium</keyword>
<dbReference type="CDD" id="cd09854">
    <property type="entry name" value="PIN_VapC-like"/>
    <property type="match status" value="1"/>
</dbReference>
<evidence type="ECO:0000313" key="9">
    <source>
        <dbReference type="EMBL" id="MEJ8846004.1"/>
    </source>
</evidence>
<evidence type="ECO:0000256" key="4">
    <source>
        <dbReference type="ARBA" id="ARBA00022723"/>
    </source>
</evidence>
<accession>A0ABU8WGD3</accession>
<comment type="similarity">
    <text evidence="7">Belongs to the PINc/VapC protein family.</text>
</comment>
<dbReference type="InterPro" id="IPR029060">
    <property type="entry name" value="PIN-like_dom_sf"/>
</dbReference>
<evidence type="ECO:0000256" key="5">
    <source>
        <dbReference type="ARBA" id="ARBA00022801"/>
    </source>
</evidence>
<evidence type="ECO:0000256" key="3">
    <source>
        <dbReference type="ARBA" id="ARBA00022722"/>
    </source>
</evidence>
<sequence>MSETFLIDSNVLIDVIHEDPNWMDWSAAAITDCLGRGKLAINPLIYAEVSAYFNSDRDTDAALPARLYERLELPYAAARGAAVAFRKYRKAGGTRPSLLPDFYIGAHAQLIGCTLVSRDRARYKTYFPKIKLISPE</sequence>
<evidence type="ECO:0000256" key="7">
    <source>
        <dbReference type="ARBA" id="ARBA00038093"/>
    </source>
</evidence>
<name>A0ABU8WGD3_9BURK</name>